<reference evidence="1 2" key="1">
    <citation type="submission" date="2019-12" db="EMBL/GenBank/DDBJ databases">
        <title>Chitinophaga sp. strain ysch24 (GDMCC 1.1355), whole genome shotgun sequence.</title>
        <authorList>
            <person name="Zhang X."/>
        </authorList>
    </citation>
    <scope>NUCLEOTIDE SEQUENCE [LARGE SCALE GENOMIC DNA]</scope>
    <source>
        <strain evidence="2">ysch24</strain>
    </source>
</reference>
<keyword evidence="2" id="KW-1185">Reference proteome</keyword>
<protein>
    <recommendedName>
        <fullName evidence="3">ABM domain-containing protein</fullName>
    </recommendedName>
</protein>
<accession>A0A7K1U5I4</accession>
<dbReference type="Proteomes" id="UP000461730">
    <property type="component" value="Unassembled WGS sequence"/>
</dbReference>
<organism evidence="1 2">
    <name type="scientific">Chitinophaga tropicalis</name>
    <dbReference type="NCBI Taxonomy" id="2683588"/>
    <lineage>
        <taxon>Bacteria</taxon>
        <taxon>Pseudomonadati</taxon>
        <taxon>Bacteroidota</taxon>
        <taxon>Chitinophagia</taxon>
        <taxon>Chitinophagales</taxon>
        <taxon>Chitinophagaceae</taxon>
        <taxon>Chitinophaga</taxon>
    </lineage>
</organism>
<dbReference type="InterPro" id="IPR011008">
    <property type="entry name" value="Dimeric_a/b-barrel"/>
</dbReference>
<dbReference type="AlphaFoldDB" id="A0A7K1U5I4"/>
<gene>
    <name evidence="1" type="ORF">GO493_15125</name>
</gene>
<dbReference type="Gene3D" id="3.30.70.100">
    <property type="match status" value="1"/>
</dbReference>
<evidence type="ECO:0000313" key="1">
    <source>
        <dbReference type="EMBL" id="MVT09599.1"/>
    </source>
</evidence>
<name>A0A7K1U5I4_9BACT</name>
<dbReference type="SUPFAM" id="SSF54909">
    <property type="entry name" value="Dimeric alpha+beta barrel"/>
    <property type="match status" value="1"/>
</dbReference>
<comment type="caution">
    <text evidence="1">The sequence shown here is derived from an EMBL/GenBank/DDBJ whole genome shotgun (WGS) entry which is preliminary data.</text>
</comment>
<evidence type="ECO:0008006" key="3">
    <source>
        <dbReference type="Google" id="ProtNLM"/>
    </source>
</evidence>
<dbReference type="RefSeq" id="WP_157307044.1">
    <property type="nucleotide sequence ID" value="NZ_WRXN01000006.1"/>
</dbReference>
<evidence type="ECO:0000313" key="2">
    <source>
        <dbReference type="Proteomes" id="UP000461730"/>
    </source>
</evidence>
<dbReference type="EMBL" id="WRXN01000006">
    <property type="protein sequence ID" value="MVT09599.1"/>
    <property type="molecule type" value="Genomic_DNA"/>
</dbReference>
<proteinExistence type="predicted"/>
<sequence length="102" mass="12006">MKVVKVTYTVEASFVKKNQENIQAFINDLQQINHSGLRYHIYLANDGKTFFHFAEYNNDTAQKTLLELPSFIAFQQQRDQHLETEPKIEPMEFVDATYTIFN</sequence>